<evidence type="ECO:0000256" key="2">
    <source>
        <dbReference type="ARBA" id="ARBA00023125"/>
    </source>
</evidence>
<name>A0A7W6BZ24_9HYPH</name>
<comment type="caution">
    <text evidence="5">The sequence shown here is derived from an EMBL/GenBank/DDBJ whole genome shotgun (WGS) entry which is preliminary data.</text>
</comment>
<evidence type="ECO:0000259" key="4">
    <source>
        <dbReference type="PROSITE" id="PS51736"/>
    </source>
</evidence>
<sequence>MRIAARYIENESGAKLDRPKLFGLLADCEPGDVLLVEQVDRLSRLTSPDWMKLRAEIDAKQVRIVALDLPTSWNLAAP</sequence>
<dbReference type="PANTHER" id="PTHR30461:SF25">
    <property type="entry name" value="RESOLVASE-RELATED"/>
    <property type="match status" value="1"/>
</dbReference>
<evidence type="ECO:0000256" key="3">
    <source>
        <dbReference type="ARBA" id="ARBA00023172"/>
    </source>
</evidence>
<dbReference type="SUPFAM" id="SSF53041">
    <property type="entry name" value="Resolvase-like"/>
    <property type="match status" value="1"/>
</dbReference>
<dbReference type="Proteomes" id="UP000531216">
    <property type="component" value="Unassembled WGS sequence"/>
</dbReference>
<dbReference type="Gene3D" id="3.40.50.1390">
    <property type="entry name" value="Resolvase, N-terminal catalytic domain"/>
    <property type="match status" value="1"/>
</dbReference>
<dbReference type="InterPro" id="IPR050639">
    <property type="entry name" value="SSR_resolvase"/>
</dbReference>
<proteinExistence type="predicted"/>
<keyword evidence="6" id="KW-1185">Reference proteome</keyword>
<evidence type="ECO:0000313" key="5">
    <source>
        <dbReference type="EMBL" id="MBB3937390.1"/>
    </source>
</evidence>
<dbReference type="Pfam" id="PF00239">
    <property type="entry name" value="Resolvase"/>
    <property type="match status" value="1"/>
</dbReference>
<evidence type="ECO:0000313" key="6">
    <source>
        <dbReference type="Proteomes" id="UP000531216"/>
    </source>
</evidence>
<dbReference type="GO" id="GO:0000150">
    <property type="term" value="F:DNA strand exchange activity"/>
    <property type="evidence" value="ECO:0007669"/>
    <property type="project" value="InterPro"/>
</dbReference>
<keyword evidence="1" id="KW-0229">DNA integration</keyword>
<keyword evidence="2" id="KW-0238">DNA-binding</keyword>
<dbReference type="GO" id="GO:0003677">
    <property type="term" value="F:DNA binding"/>
    <property type="evidence" value="ECO:0007669"/>
    <property type="project" value="UniProtKB-KW"/>
</dbReference>
<organism evidence="5 6">
    <name type="scientific">Aureimonas phyllosphaerae</name>
    <dbReference type="NCBI Taxonomy" id="1166078"/>
    <lineage>
        <taxon>Bacteria</taxon>
        <taxon>Pseudomonadati</taxon>
        <taxon>Pseudomonadota</taxon>
        <taxon>Alphaproteobacteria</taxon>
        <taxon>Hyphomicrobiales</taxon>
        <taxon>Aurantimonadaceae</taxon>
        <taxon>Aureimonas</taxon>
    </lineage>
</organism>
<dbReference type="InterPro" id="IPR036162">
    <property type="entry name" value="Resolvase-like_N_sf"/>
</dbReference>
<dbReference type="PROSITE" id="PS51736">
    <property type="entry name" value="RECOMBINASES_3"/>
    <property type="match status" value="1"/>
</dbReference>
<accession>A0A7W6BZ24</accession>
<dbReference type="InterPro" id="IPR006118">
    <property type="entry name" value="Recombinase_CS"/>
</dbReference>
<dbReference type="InterPro" id="IPR006119">
    <property type="entry name" value="Resolv_N"/>
</dbReference>
<gene>
    <name evidence="5" type="ORF">GGR05_003556</name>
</gene>
<dbReference type="PROSITE" id="PS00398">
    <property type="entry name" value="RECOMBINASES_2"/>
    <property type="match status" value="1"/>
</dbReference>
<dbReference type="AlphaFoldDB" id="A0A7W6BZ24"/>
<feature type="domain" description="Resolvase/invertase-type recombinase catalytic" evidence="4">
    <location>
        <begin position="1"/>
        <end position="78"/>
    </location>
</feature>
<dbReference type="GO" id="GO:0015074">
    <property type="term" value="P:DNA integration"/>
    <property type="evidence" value="ECO:0007669"/>
    <property type="project" value="UniProtKB-KW"/>
</dbReference>
<protein>
    <submittedName>
        <fullName evidence="5">DNA invertase Pin-like site-specific DNA recombinase</fullName>
    </submittedName>
</protein>
<keyword evidence="3" id="KW-0233">DNA recombination</keyword>
<reference evidence="5 6" key="1">
    <citation type="submission" date="2020-08" db="EMBL/GenBank/DDBJ databases">
        <title>Genomic Encyclopedia of Type Strains, Phase IV (KMG-IV): sequencing the most valuable type-strain genomes for metagenomic binning, comparative biology and taxonomic classification.</title>
        <authorList>
            <person name="Goeker M."/>
        </authorList>
    </citation>
    <scope>NUCLEOTIDE SEQUENCE [LARGE SCALE GENOMIC DNA]</scope>
    <source>
        <strain evidence="5 6">DSM 25024</strain>
    </source>
</reference>
<evidence type="ECO:0000256" key="1">
    <source>
        <dbReference type="ARBA" id="ARBA00022908"/>
    </source>
</evidence>
<dbReference type="PANTHER" id="PTHR30461">
    <property type="entry name" value="DNA-INVERTASE FROM LAMBDOID PROPHAGE"/>
    <property type="match status" value="1"/>
</dbReference>
<dbReference type="EMBL" id="JACIDO010000008">
    <property type="protein sequence ID" value="MBB3937390.1"/>
    <property type="molecule type" value="Genomic_DNA"/>
</dbReference>